<accession>A0A5B0NSA7</accession>
<gene>
    <name evidence="1" type="ORF">PGT21_035627</name>
</gene>
<organism evidence="1 2">
    <name type="scientific">Puccinia graminis f. sp. tritici</name>
    <dbReference type="NCBI Taxonomy" id="56615"/>
    <lineage>
        <taxon>Eukaryota</taxon>
        <taxon>Fungi</taxon>
        <taxon>Dikarya</taxon>
        <taxon>Basidiomycota</taxon>
        <taxon>Pucciniomycotina</taxon>
        <taxon>Pucciniomycetes</taxon>
        <taxon>Pucciniales</taxon>
        <taxon>Pucciniaceae</taxon>
        <taxon>Puccinia</taxon>
    </lineage>
</organism>
<dbReference type="EMBL" id="VSWC01000092">
    <property type="protein sequence ID" value="KAA1091562.1"/>
    <property type="molecule type" value="Genomic_DNA"/>
</dbReference>
<evidence type="ECO:0000313" key="2">
    <source>
        <dbReference type="Proteomes" id="UP000324748"/>
    </source>
</evidence>
<protein>
    <submittedName>
        <fullName evidence="1">Uncharacterized protein</fullName>
    </submittedName>
</protein>
<sequence>MYVLWSSVAWGCRVLPCRLSYHPAKQPPLKATPGFSQVEGEALYNHPSPHSPHPTSVTVILTKKNRKKKKYPGRVASVTTPCVDQRNRFCPVHWPIKPLPGLLLYVTKSHAKLETTPSIRSGLLPPSILNLPNNLSLSSPNGGCSSFVSCVDESGPGARPSQSIIPASITLASMHARMANVTSATTSTMPVMPSYRPPTSLYHHQPVRPSVEQLVFAAQSTGSATAFREPDRSGSTPHTWTYSAPLSAPTSMTLRKRQVVLEIEVITVVNVVPKVSYPNASPVAVTVTVPPPANTMISNGGWPIINPGSAAACWSDMACNSVCPNFQQNGWYAHCVDAACTQCRCQIISPNMCTGQAWSNATWVSSAPAKTVQVNPAVATVTVVVAQAGPSVLDQMNRRTRWIGLLFLSLSLSAWLVS</sequence>
<comment type="caution">
    <text evidence="1">The sequence shown here is derived from an EMBL/GenBank/DDBJ whole genome shotgun (WGS) entry which is preliminary data.</text>
</comment>
<dbReference type="OrthoDB" id="2505781at2759"/>
<dbReference type="Proteomes" id="UP000324748">
    <property type="component" value="Unassembled WGS sequence"/>
</dbReference>
<evidence type="ECO:0000313" key="1">
    <source>
        <dbReference type="EMBL" id="KAA1091562.1"/>
    </source>
</evidence>
<reference evidence="1 2" key="1">
    <citation type="submission" date="2019-05" db="EMBL/GenBank/DDBJ databases">
        <title>Emergence of the Ug99 lineage of the wheat stem rust pathogen through somatic hybridization.</title>
        <authorList>
            <person name="Li F."/>
            <person name="Upadhyaya N.M."/>
            <person name="Sperschneider J."/>
            <person name="Matny O."/>
            <person name="Nguyen-Phuc H."/>
            <person name="Mago R."/>
            <person name="Raley C."/>
            <person name="Miller M.E."/>
            <person name="Silverstein K.A.T."/>
            <person name="Henningsen E."/>
            <person name="Hirsch C.D."/>
            <person name="Visser B."/>
            <person name="Pretorius Z.A."/>
            <person name="Steffenson B.J."/>
            <person name="Schwessinger B."/>
            <person name="Dodds P.N."/>
            <person name="Figueroa M."/>
        </authorList>
    </citation>
    <scope>NUCLEOTIDE SEQUENCE [LARGE SCALE GENOMIC DNA]</scope>
    <source>
        <strain evidence="1">21-0</strain>
    </source>
</reference>
<proteinExistence type="predicted"/>
<keyword evidence="2" id="KW-1185">Reference proteome</keyword>
<dbReference type="AlphaFoldDB" id="A0A5B0NSA7"/>
<name>A0A5B0NSA7_PUCGR</name>